<keyword evidence="2" id="KW-0812">Transmembrane</keyword>
<accession>A0A5N6L091</accession>
<dbReference type="EMBL" id="VIBQ01000036">
    <property type="protein sequence ID" value="KAB8437441.1"/>
    <property type="molecule type" value="Genomic_DNA"/>
</dbReference>
<organism evidence="3 4">
    <name type="scientific">Carpinus fangiana</name>
    <dbReference type="NCBI Taxonomy" id="176857"/>
    <lineage>
        <taxon>Eukaryota</taxon>
        <taxon>Viridiplantae</taxon>
        <taxon>Streptophyta</taxon>
        <taxon>Embryophyta</taxon>
        <taxon>Tracheophyta</taxon>
        <taxon>Spermatophyta</taxon>
        <taxon>Magnoliopsida</taxon>
        <taxon>eudicotyledons</taxon>
        <taxon>Gunneridae</taxon>
        <taxon>Pentapetalae</taxon>
        <taxon>rosids</taxon>
        <taxon>fabids</taxon>
        <taxon>Fagales</taxon>
        <taxon>Betulaceae</taxon>
        <taxon>Carpinus</taxon>
    </lineage>
</organism>
<dbReference type="PANTHER" id="PTHR34144:SF8">
    <property type="entry name" value="GLYCOSYLTRANSFERASE FAMILY 69 PROTEIN"/>
    <property type="match status" value="1"/>
</dbReference>
<dbReference type="AlphaFoldDB" id="A0A5N6L091"/>
<feature type="region of interest" description="Disordered" evidence="1">
    <location>
        <begin position="1"/>
        <end position="36"/>
    </location>
</feature>
<keyword evidence="4" id="KW-1185">Reference proteome</keyword>
<dbReference type="PANTHER" id="PTHR34144">
    <property type="entry name" value="CHROMOSOME 8, WHOLE GENOME SHOTGUN SEQUENCE"/>
    <property type="match status" value="1"/>
</dbReference>
<feature type="compositionally biased region" description="Acidic residues" evidence="1">
    <location>
        <begin position="11"/>
        <end position="23"/>
    </location>
</feature>
<evidence type="ECO:0008006" key="5">
    <source>
        <dbReference type="Google" id="ProtNLM"/>
    </source>
</evidence>
<comment type="caution">
    <text evidence="3">The sequence shown here is derived from an EMBL/GenBank/DDBJ whole genome shotgun (WGS) entry which is preliminary data.</text>
</comment>
<dbReference type="Proteomes" id="UP000327013">
    <property type="component" value="Unassembled WGS sequence"/>
</dbReference>
<reference evidence="3 4" key="1">
    <citation type="submission" date="2019-06" db="EMBL/GenBank/DDBJ databases">
        <title>A chromosomal-level reference genome of Carpinus fangiana (Coryloideae, Betulaceae).</title>
        <authorList>
            <person name="Yang X."/>
            <person name="Wang Z."/>
            <person name="Zhang L."/>
            <person name="Hao G."/>
            <person name="Liu J."/>
            <person name="Yang Y."/>
        </authorList>
    </citation>
    <scope>NUCLEOTIDE SEQUENCE [LARGE SCALE GENOMIC DNA]</scope>
    <source>
        <strain evidence="3">Cfa_2016G</strain>
        <tissue evidence="3">Leaf</tissue>
    </source>
</reference>
<keyword evidence="2" id="KW-0472">Membrane</keyword>
<evidence type="ECO:0000256" key="2">
    <source>
        <dbReference type="SAM" id="Phobius"/>
    </source>
</evidence>
<sequence length="627" mass="70368">MPPPKKLSDRDSDDEHDDAEDVELLPFSQNSHQSSSRRQDYASTTWLSSNLLRAEAWTQGDARAKRWAALTLRLLWLAVVTPFALLIRLFYFFNGSGPRRSGIQQFCRICFASFFAAFVSIALFAFFTANYSPSYAKFPPQYTALRQTIEASNDPGRANPSDQRVFIAASLYDPDGKILRGAWANSVLRLIDLLGPQNTHLSIYESDSGPEGEQAMAEFGSRIHSPKTLRVSPHVPVDGAPTINLPDGSVGIKRIEYLSRARNIALRPLDSEGQFDKILYLNDIYFDPVEAAQLIFLTNSQPYDQPSKERSNYRAACATDFDNPFKFYDTLATRDLEGYSMGVPIFPFFTFSGGSESRKDVMAQTDAVRVKSCWGGMSAFDARYFQRRRPKELLSSPQAAKESDQDAEMARTREGVVRFRSVPELDREYSECCLIHADLTAAPVIGTLPLRRDADSVSEKQMDTGIFMNPYIRTAYDEWTFDHLWVGRRLERMLAPIQGWINAYAGLPYFNDRQAVQAGESDVRTVWVTKQSSLSVVKGSEEEFKDEDLHAVDGEEQKEETETLQSRADATGHWVRMSISTRPGGFCAAGNLQVKRLDPAPGQSTWATFAVPLEGEMARLNEVLEGA</sequence>
<evidence type="ECO:0000256" key="1">
    <source>
        <dbReference type="SAM" id="MobiDB-lite"/>
    </source>
</evidence>
<evidence type="ECO:0000313" key="3">
    <source>
        <dbReference type="EMBL" id="KAB8437441.1"/>
    </source>
</evidence>
<feature type="transmembrane region" description="Helical" evidence="2">
    <location>
        <begin position="74"/>
        <end position="94"/>
    </location>
</feature>
<gene>
    <name evidence="3" type="ORF">FH972_025119</name>
</gene>
<feature type="compositionally biased region" description="Basic and acidic residues" evidence="1">
    <location>
        <begin position="1"/>
        <end position="10"/>
    </location>
</feature>
<protein>
    <recommendedName>
        <fullName evidence="5">Glycosyltransferase family 69 protein</fullName>
    </recommendedName>
</protein>
<proteinExistence type="predicted"/>
<evidence type="ECO:0000313" key="4">
    <source>
        <dbReference type="Proteomes" id="UP000327013"/>
    </source>
</evidence>
<dbReference type="Pfam" id="PF11735">
    <property type="entry name" value="CAP59_mtransfer"/>
    <property type="match status" value="1"/>
</dbReference>
<feature type="transmembrane region" description="Helical" evidence="2">
    <location>
        <begin position="106"/>
        <end position="127"/>
    </location>
</feature>
<dbReference type="OrthoDB" id="534846at2759"/>
<name>A0A5N6L091_9ROSI</name>
<dbReference type="InterPro" id="IPR021047">
    <property type="entry name" value="Mannosyltransferase_CMT1"/>
</dbReference>
<keyword evidence="2" id="KW-1133">Transmembrane helix</keyword>